<dbReference type="OrthoDB" id="6123450at2759"/>
<dbReference type="GO" id="GO:0000324">
    <property type="term" value="C:fungal-type vacuole"/>
    <property type="evidence" value="ECO:0007669"/>
    <property type="project" value="TreeGrafter"/>
</dbReference>
<dbReference type="AlphaFoldDB" id="A0A8H5EWN3"/>
<evidence type="ECO:0000256" key="10">
    <source>
        <dbReference type="ARBA" id="ARBA00023326"/>
    </source>
</evidence>
<organism evidence="19 20">
    <name type="scientific">Psilocybe cf. subviscida</name>
    <dbReference type="NCBI Taxonomy" id="2480587"/>
    <lineage>
        <taxon>Eukaryota</taxon>
        <taxon>Fungi</taxon>
        <taxon>Dikarya</taxon>
        <taxon>Basidiomycota</taxon>
        <taxon>Agaricomycotina</taxon>
        <taxon>Agaricomycetes</taxon>
        <taxon>Agaricomycetidae</taxon>
        <taxon>Agaricales</taxon>
        <taxon>Agaricineae</taxon>
        <taxon>Strophariaceae</taxon>
        <taxon>Psilocybe</taxon>
    </lineage>
</organism>
<protein>
    <recommendedName>
        <fullName evidence="4">glucan 1,4-alpha-glucosidase</fullName>
        <ecNumber evidence="4">3.2.1.3</ecNumber>
    </recommendedName>
    <alternativeName>
        <fullName evidence="12">1,4-alpha-D-glucan glucohydrolase</fullName>
    </alternativeName>
    <alternativeName>
        <fullName evidence="11">Glucan 1,4-alpha-glucosidase</fullName>
    </alternativeName>
</protein>
<dbReference type="InterPro" id="IPR011009">
    <property type="entry name" value="Kinase-like_dom_sf"/>
</dbReference>
<dbReference type="PROSITE" id="PS51985">
    <property type="entry name" value="CPB2"/>
    <property type="match status" value="1"/>
</dbReference>
<feature type="signal peptide" evidence="14">
    <location>
        <begin position="1"/>
        <end position="17"/>
    </location>
</feature>
<dbReference type="Proteomes" id="UP000567179">
    <property type="component" value="Unassembled WGS sequence"/>
</dbReference>
<keyword evidence="9" id="KW-0326">Glycosidase</keyword>
<dbReference type="SUPFAM" id="SSF48208">
    <property type="entry name" value="Six-hairpin glycosidases"/>
    <property type="match status" value="1"/>
</dbReference>
<comment type="caution">
    <text evidence="19">The sequence shown here is derived from an EMBL/GenBank/DDBJ whole genome shotgun (WGS) entry which is preliminary data.</text>
</comment>
<feature type="domain" description="CBM20" evidence="16">
    <location>
        <begin position="474"/>
        <end position="576"/>
    </location>
</feature>
<comment type="catalytic activity">
    <reaction evidence="1">
        <text>Hydrolysis of terminal (1-&gt;4)-linked alpha-D-glucose residues successively from non-reducing ends of the chains with release of beta-D-glucose.</text>
        <dbReference type="EC" id="3.2.1.3"/>
    </reaction>
</comment>
<keyword evidence="6" id="KW-0378">Hydrolase</keyword>
<feature type="chain" id="PRO_5034849374" description="glucan 1,4-alpha-glucosidase" evidence="14">
    <location>
        <begin position="18"/>
        <end position="1177"/>
    </location>
</feature>
<keyword evidence="20" id="KW-1185">Reference proteome</keyword>
<dbReference type="PANTHER" id="PTHR31616">
    <property type="entry name" value="TREHALASE"/>
    <property type="match status" value="1"/>
</dbReference>
<dbReference type="SUPFAM" id="SSF49452">
    <property type="entry name" value="Starch-binding domain-like"/>
    <property type="match status" value="1"/>
</dbReference>
<proteinExistence type="inferred from homology"/>
<evidence type="ECO:0000256" key="5">
    <source>
        <dbReference type="ARBA" id="ARBA00022729"/>
    </source>
</evidence>
<feature type="compositionally biased region" description="Polar residues" evidence="13">
    <location>
        <begin position="1086"/>
        <end position="1101"/>
    </location>
</feature>
<dbReference type="PROSITE" id="PS00820">
    <property type="entry name" value="GLUCOAMYLASE"/>
    <property type="match status" value="1"/>
</dbReference>
<dbReference type="GO" id="GO:2001070">
    <property type="term" value="F:starch binding"/>
    <property type="evidence" value="ECO:0007669"/>
    <property type="project" value="InterPro"/>
</dbReference>
<dbReference type="EC" id="3.2.1.3" evidence="4"/>
<dbReference type="PRINTS" id="PR00736">
    <property type="entry name" value="GLHYDRLASE15"/>
</dbReference>
<evidence type="ECO:0000256" key="7">
    <source>
        <dbReference type="ARBA" id="ARBA00023180"/>
    </source>
</evidence>
<dbReference type="SUPFAM" id="SSF56112">
    <property type="entry name" value="Protein kinase-like (PK-like)"/>
    <property type="match status" value="1"/>
</dbReference>
<evidence type="ECO:0000256" key="8">
    <source>
        <dbReference type="ARBA" id="ARBA00023277"/>
    </source>
</evidence>
<keyword evidence="5 14" id="KW-0732">Signal</keyword>
<evidence type="ECO:0000256" key="4">
    <source>
        <dbReference type="ARBA" id="ARBA00012593"/>
    </source>
</evidence>
<evidence type="ECO:0000256" key="9">
    <source>
        <dbReference type="ARBA" id="ARBA00023295"/>
    </source>
</evidence>
<dbReference type="PROSITE" id="PS51166">
    <property type="entry name" value="CBM20"/>
    <property type="match status" value="1"/>
</dbReference>
<feature type="region of interest" description="Disordered" evidence="13">
    <location>
        <begin position="1086"/>
        <end position="1117"/>
    </location>
</feature>
<dbReference type="Pfam" id="PF00069">
    <property type="entry name" value="Pkinase"/>
    <property type="match status" value="1"/>
</dbReference>
<evidence type="ECO:0000313" key="19">
    <source>
        <dbReference type="EMBL" id="KAF5315355.1"/>
    </source>
</evidence>
<feature type="region of interest" description="Disordered" evidence="13">
    <location>
        <begin position="764"/>
        <end position="784"/>
    </location>
</feature>
<evidence type="ECO:0000256" key="14">
    <source>
        <dbReference type="SAM" id="SignalP"/>
    </source>
</evidence>
<evidence type="ECO:0000256" key="12">
    <source>
        <dbReference type="ARBA" id="ARBA00033473"/>
    </source>
</evidence>
<comment type="similarity">
    <text evidence="3">Belongs to the glycosyl hydrolase 15 family.</text>
</comment>
<dbReference type="InterPro" id="IPR033698">
    <property type="entry name" value="POLO_box_Plk4_2"/>
</dbReference>
<dbReference type="GO" id="GO:0000272">
    <property type="term" value="P:polysaccharide catabolic process"/>
    <property type="evidence" value="ECO:0007669"/>
    <property type="project" value="UniProtKB-KW"/>
</dbReference>
<dbReference type="InterPro" id="IPR002044">
    <property type="entry name" value="CBM20"/>
</dbReference>
<name>A0A8H5EWN3_9AGAR</name>
<dbReference type="GO" id="GO:0004339">
    <property type="term" value="F:glucan 1,4-alpha-glucosidase activity"/>
    <property type="evidence" value="ECO:0007669"/>
    <property type="project" value="UniProtKB-EC"/>
</dbReference>
<feature type="domain" description="Cryptic POLO box 2 (CPB2)" evidence="18">
    <location>
        <begin position="925"/>
        <end position="1083"/>
    </location>
</feature>
<evidence type="ECO:0000259" key="15">
    <source>
        <dbReference type="PROSITE" id="PS50011"/>
    </source>
</evidence>
<dbReference type="PROSITE" id="PS51984">
    <property type="entry name" value="CPB1"/>
    <property type="match status" value="1"/>
</dbReference>
<dbReference type="Gene3D" id="3.30.1120.120">
    <property type="match status" value="1"/>
</dbReference>
<evidence type="ECO:0000256" key="13">
    <source>
        <dbReference type="SAM" id="MobiDB-lite"/>
    </source>
</evidence>
<feature type="compositionally biased region" description="Polar residues" evidence="13">
    <location>
        <begin position="1044"/>
        <end position="1060"/>
    </location>
</feature>
<reference evidence="19 20" key="1">
    <citation type="journal article" date="2020" name="ISME J.">
        <title>Uncovering the hidden diversity of litter-decomposition mechanisms in mushroom-forming fungi.</title>
        <authorList>
            <person name="Floudas D."/>
            <person name="Bentzer J."/>
            <person name="Ahren D."/>
            <person name="Johansson T."/>
            <person name="Persson P."/>
            <person name="Tunlid A."/>
        </authorList>
    </citation>
    <scope>NUCLEOTIDE SEQUENCE [LARGE SCALE GENOMIC DNA]</scope>
    <source>
        <strain evidence="19 20">CBS 101986</strain>
    </source>
</reference>
<dbReference type="SMART" id="SM00220">
    <property type="entry name" value="S_TKc"/>
    <property type="match status" value="1"/>
</dbReference>
<comment type="subcellular location">
    <subcellularLocation>
        <location evidence="2">Cytoplasm</location>
    </subcellularLocation>
</comment>
<evidence type="ECO:0000313" key="20">
    <source>
        <dbReference type="Proteomes" id="UP000567179"/>
    </source>
</evidence>
<sequence>MRVSTLSILSLIVVAGAKPSVVDSYIAKELQIAKAGLLANIGPSGSKAHGAKAGLVVASPSAVNPNYVFTWTRDSALVFKSIIDSFTRGDDKSSRKLIDYYVSAQADIQQVTNPSGAPATGGLGEPKFNIDGTAFTEPWGRPQRDGPALRATALITYANWLLDNRNVSFVTTKLWPVIKLDLDYVQTYWNQTGFDLWEEVAGRSFFTTSSQHRALREGVTLAKRIGQTSSVAGYSTQAGNVLCFLHTYWNPTGGYITSNTRGGRSGIDANSALASIHSFDSKAGCDVTTFQPCSDKALSSLKVYVDSFRSVYAINMGIPATDAVATGRYSEDVYFGGNPWYLTTFAVAEQLYLALLTWKQEGFITVTDISLLFFRQFSPSIKTGKYTLLSPTYHTLLTEVKTFADGFVAMNAKYTPADGSLSEQFDRNTGAPLSAADLTWSYASASTAFRARDGVIPVSWGAKGLTIPSGECKSNPGPTVNATFNVEATTQVGESIYITGSIDALQSWSPDDALILNADKYPIWSINITLPASTNFEYKYIRKFNEQVTWEEIRQFVKDIGAALAYLKQENIIHRNICGTNTLISKGFQAKLCDFGHATQVGAVELAKKFIYATYPSPEILQPPYHCGFAMDMWAFGCLILSCLQESLPTTNALPLDLECQKVLSGHSQNFQDFVVSLLAMDPLERLSAENILQHPGLHEGFSGDDPSSSKTSSRLACYSSYGFSNLHLAPSSSLKSSTIHDQKGSSNVLKNVTNTKLRDYILKQSTDNEPPKPTTQRLSQGSFGIQETKKVSQAKRIVSEGDITPKPHQLETIPMGTTRPVSFNTNLLSAATHKLTEGSITVLPSLSVLVDFRENQRRNGFKGDHVLLINPKGDTIKVYSAPHLSIPSCLVESMETFMIDDLPLVYWKQYNDAASCINKIKRKTPQMTIHKSGAKCILMSNIPKPDVEIVMHSSYSSKSAKKNPNNDSPIIRIRYSRQNRSLELSEHSTGVKGPEWKKECLPCHELDTFTTTNNSRLSESCRIGLRLLTEFLETCERLNAQHIPSTTDPSLTSRPNSPIHNDGPLSLSSIRIPAKPRKYPLRMSTFSNKENLPALQTTQRHVSKETPPPPRPPPAIEDVLPDTRFMPGVGWCVRRPVIPASPKMKYQLMFDDGACLEVNFYSGILTLVPAHGGPVE</sequence>
<dbReference type="PROSITE" id="PS50011">
    <property type="entry name" value="PROTEIN_KINASE_DOM"/>
    <property type="match status" value="1"/>
</dbReference>
<feature type="compositionally biased region" description="Pro residues" evidence="13">
    <location>
        <begin position="1107"/>
        <end position="1116"/>
    </location>
</feature>
<evidence type="ECO:0000259" key="16">
    <source>
        <dbReference type="PROSITE" id="PS51166"/>
    </source>
</evidence>
<dbReference type="EMBL" id="JAACJJ010000043">
    <property type="protein sequence ID" value="KAF5315355.1"/>
    <property type="molecule type" value="Genomic_DNA"/>
</dbReference>
<evidence type="ECO:0000259" key="18">
    <source>
        <dbReference type="PROSITE" id="PS51985"/>
    </source>
</evidence>
<gene>
    <name evidence="19" type="ORF">D9619_007132</name>
</gene>
<evidence type="ECO:0000256" key="2">
    <source>
        <dbReference type="ARBA" id="ARBA00004496"/>
    </source>
</evidence>
<dbReference type="InterPro" id="IPR008928">
    <property type="entry name" value="6-hairpin_glycosidase_sf"/>
</dbReference>
<dbReference type="InterPro" id="IPR000165">
    <property type="entry name" value="Glucoamylase"/>
</dbReference>
<feature type="region of interest" description="Disordered" evidence="13">
    <location>
        <begin position="1044"/>
        <end position="1068"/>
    </location>
</feature>
<accession>A0A8H5EWN3</accession>
<evidence type="ECO:0000256" key="6">
    <source>
        <dbReference type="ARBA" id="ARBA00022801"/>
    </source>
</evidence>
<keyword evidence="7" id="KW-0325">Glycoprotein</keyword>
<dbReference type="CDD" id="cd00180">
    <property type="entry name" value="PKc"/>
    <property type="match status" value="1"/>
</dbReference>
<evidence type="ECO:0000259" key="17">
    <source>
        <dbReference type="PROSITE" id="PS51984"/>
    </source>
</evidence>
<feature type="domain" description="Protein kinase" evidence="15">
    <location>
        <begin position="397"/>
        <end position="698"/>
    </location>
</feature>
<dbReference type="InterPro" id="IPR046966">
    <property type="entry name" value="Glucoamylase_active_site"/>
</dbReference>
<dbReference type="InterPro" id="IPR046437">
    <property type="entry name" value="Ser_Thr-PK_POLO_box_1_sf"/>
</dbReference>
<dbReference type="PANTHER" id="PTHR31616:SF12">
    <property type="entry name" value="GLUCOAMYLASE"/>
    <property type="match status" value="1"/>
</dbReference>
<evidence type="ECO:0000256" key="11">
    <source>
        <dbReference type="ARBA" id="ARBA00033442"/>
    </source>
</evidence>
<dbReference type="InterPro" id="IPR012341">
    <property type="entry name" value="6hp_glycosidase-like_sf"/>
</dbReference>
<dbReference type="FunFam" id="1.50.10.10:FF:000018">
    <property type="entry name" value="Glucoamylase"/>
    <property type="match status" value="1"/>
</dbReference>
<evidence type="ECO:0000256" key="1">
    <source>
        <dbReference type="ARBA" id="ARBA00001863"/>
    </source>
</evidence>
<feature type="domain" description="Cryptic POLO box 1 (CPB1)" evidence="17">
    <location>
        <begin position="816"/>
        <end position="924"/>
    </location>
</feature>
<keyword evidence="8" id="KW-0119">Carbohydrate metabolism</keyword>
<dbReference type="InterPro" id="IPR013784">
    <property type="entry name" value="Carb-bd-like_fold"/>
</dbReference>
<dbReference type="InterPro" id="IPR033699">
    <property type="entry name" value="POLO_box_Plk4_1"/>
</dbReference>
<dbReference type="InterPro" id="IPR000719">
    <property type="entry name" value="Prot_kinase_dom"/>
</dbReference>
<dbReference type="Pfam" id="PF00723">
    <property type="entry name" value="Glyco_hydro_15"/>
    <property type="match status" value="1"/>
</dbReference>
<keyword evidence="10" id="KW-0624">Polysaccharide degradation</keyword>
<dbReference type="InterPro" id="IPR011613">
    <property type="entry name" value="GH15-like"/>
</dbReference>
<evidence type="ECO:0000256" key="3">
    <source>
        <dbReference type="ARBA" id="ARBA00006188"/>
    </source>
</evidence>
<dbReference type="GO" id="GO:0005524">
    <property type="term" value="F:ATP binding"/>
    <property type="evidence" value="ECO:0007669"/>
    <property type="project" value="InterPro"/>
</dbReference>
<dbReference type="Gene3D" id="1.10.510.10">
    <property type="entry name" value="Transferase(Phosphotransferase) domain 1"/>
    <property type="match status" value="1"/>
</dbReference>
<dbReference type="SMART" id="SM01065">
    <property type="entry name" value="CBM_2"/>
    <property type="match status" value="1"/>
</dbReference>
<dbReference type="Gene3D" id="1.50.10.10">
    <property type="match status" value="1"/>
</dbReference>
<dbReference type="GO" id="GO:0004672">
    <property type="term" value="F:protein kinase activity"/>
    <property type="evidence" value="ECO:0007669"/>
    <property type="project" value="InterPro"/>
</dbReference>